<dbReference type="InterPro" id="IPR000014">
    <property type="entry name" value="PAS"/>
</dbReference>
<feature type="domain" description="PAS" evidence="10">
    <location>
        <begin position="29"/>
        <end position="81"/>
    </location>
</feature>
<evidence type="ECO:0000256" key="3">
    <source>
        <dbReference type="ARBA" id="ARBA00012438"/>
    </source>
</evidence>
<dbReference type="InterPro" id="IPR003661">
    <property type="entry name" value="HisK_dim/P_dom"/>
</dbReference>
<evidence type="ECO:0000256" key="8">
    <source>
        <dbReference type="SAM" id="MobiDB-lite"/>
    </source>
</evidence>
<evidence type="ECO:0000256" key="7">
    <source>
        <dbReference type="ARBA" id="ARBA00023012"/>
    </source>
</evidence>
<dbReference type="SUPFAM" id="SSF55785">
    <property type="entry name" value="PYP-like sensor domain (PAS domain)"/>
    <property type="match status" value="1"/>
</dbReference>
<evidence type="ECO:0000256" key="1">
    <source>
        <dbReference type="ARBA" id="ARBA00000085"/>
    </source>
</evidence>
<comment type="caution">
    <text evidence="11">The sequence shown here is derived from an EMBL/GenBank/DDBJ whole genome shotgun (WGS) entry which is preliminary data.</text>
</comment>
<reference evidence="11 12" key="1">
    <citation type="submission" date="2021-01" db="EMBL/GenBank/DDBJ databases">
        <title>Sequencing the genomes of 1000 actinobacteria strains.</title>
        <authorList>
            <person name="Klenk H.-P."/>
        </authorList>
    </citation>
    <scope>NUCLEOTIDE SEQUENCE [LARGE SCALE GENOMIC DNA]</scope>
    <source>
        <strain evidence="11 12">DSM 18239</strain>
    </source>
</reference>
<dbReference type="InterPro" id="IPR005467">
    <property type="entry name" value="His_kinase_dom"/>
</dbReference>
<dbReference type="InterPro" id="IPR035965">
    <property type="entry name" value="PAS-like_dom_sf"/>
</dbReference>
<dbReference type="SUPFAM" id="SSF55874">
    <property type="entry name" value="ATPase domain of HSP90 chaperone/DNA topoisomerase II/histidine kinase"/>
    <property type="match status" value="1"/>
</dbReference>
<keyword evidence="4" id="KW-0597">Phosphoprotein</keyword>
<dbReference type="SUPFAM" id="SSF47384">
    <property type="entry name" value="Homodimeric domain of signal transducing histidine kinase"/>
    <property type="match status" value="1"/>
</dbReference>
<dbReference type="CDD" id="cd00130">
    <property type="entry name" value="PAS"/>
    <property type="match status" value="1"/>
</dbReference>
<evidence type="ECO:0000256" key="6">
    <source>
        <dbReference type="ARBA" id="ARBA00022777"/>
    </source>
</evidence>
<dbReference type="GO" id="GO:0008256">
    <property type="term" value="F:protein histidine pros-kinase activity"/>
    <property type="evidence" value="ECO:0007669"/>
    <property type="project" value="UniProtKB-EC"/>
</dbReference>
<keyword evidence="5 11" id="KW-0808">Transferase</keyword>
<dbReference type="InterPro" id="IPR003594">
    <property type="entry name" value="HATPase_dom"/>
</dbReference>
<proteinExistence type="predicted"/>
<dbReference type="Gene3D" id="3.30.450.20">
    <property type="entry name" value="PAS domain"/>
    <property type="match status" value="1"/>
</dbReference>
<dbReference type="SMART" id="SM00387">
    <property type="entry name" value="HATPase_c"/>
    <property type="match status" value="1"/>
</dbReference>
<dbReference type="Pfam" id="PF00512">
    <property type="entry name" value="HisKA"/>
    <property type="match status" value="1"/>
</dbReference>
<dbReference type="NCBIfam" id="TIGR00229">
    <property type="entry name" value="sensory_box"/>
    <property type="match status" value="1"/>
</dbReference>
<evidence type="ECO:0000259" key="10">
    <source>
        <dbReference type="PROSITE" id="PS50112"/>
    </source>
</evidence>
<dbReference type="Pfam" id="PF13426">
    <property type="entry name" value="PAS_9"/>
    <property type="match status" value="1"/>
</dbReference>
<dbReference type="CDD" id="cd00082">
    <property type="entry name" value="HisKA"/>
    <property type="match status" value="1"/>
</dbReference>
<feature type="region of interest" description="Disordered" evidence="8">
    <location>
        <begin position="1"/>
        <end position="26"/>
    </location>
</feature>
<dbReference type="PRINTS" id="PR00344">
    <property type="entry name" value="BCTRLSENSOR"/>
</dbReference>
<dbReference type="Proteomes" id="UP000732378">
    <property type="component" value="Unassembled WGS sequence"/>
</dbReference>
<dbReference type="Gene3D" id="1.10.287.130">
    <property type="match status" value="1"/>
</dbReference>
<gene>
    <name evidence="11" type="ORF">JOE61_001449</name>
</gene>
<name>A0ABS2M8Z1_9ACTN</name>
<comment type="subcellular location">
    <subcellularLocation>
        <location evidence="2">Cell membrane</location>
    </subcellularLocation>
</comment>
<dbReference type="EC" id="2.7.13.3" evidence="3"/>
<dbReference type="SMART" id="SM00388">
    <property type="entry name" value="HisKA"/>
    <property type="match status" value="1"/>
</dbReference>
<comment type="catalytic activity">
    <reaction evidence="1">
        <text>ATP + protein L-histidine = ADP + protein N-phospho-L-histidine.</text>
        <dbReference type="EC" id="2.7.13.3"/>
    </reaction>
</comment>
<dbReference type="SMART" id="SM00091">
    <property type="entry name" value="PAS"/>
    <property type="match status" value="1"/>
</dbReference>
<protein>
    <recommendedName>
        <fullName evidence="3">histidine kinase</fullName>
        <ecNumber evidence="3">2.7.13.3</ecNumber>
    </recommendedName>
</protein>
<dbReference type="PANTHER" id="PTHR43711:SF1">
    <property type="entry name" value="HISTIDINE KINASE 1"/>
    <property type="match status" value="1"/>
</dbReference>
<accession>A0ABS2M8Z1</accession>
<keyword evidence="12" id="KW-1185">Reference proteome</keyword>
<dbReference type="PROSITE" id="PS50109">
    <property type="entry name" value="HIS_KIN"/>
    <property type="match status" value="1"/>
</dbReference>
<evidence type="ECO:0000256" key="2">
    <source>
        <dbReference type="ARBA" id="ARBA00004236"/>
    </source>
</evidence>
<dbReference type="PROSITE" id="PS50112">
    <property type="entry name" value="PAS"/>
    <property type="match status" value="1"/>
</dbReference>
<dbReference type="Gene3D" id="3.30.565.10">
    <property type="entry name" value="Histidine kinase-like ATPase, C-terminal domain"/>
    <property type="match status" value="1"/>
</dbReference>
<dbReference type="InterPro" id="IPR004358">
    <property type="entry name" value="Sig_transdc_His_kin-like_C"/>
</dbReference>
<evidence type="ECO:0000313" key="12">
    <source>
        <dbReference type="Proteomes" id="UP000732378"/>
    </source>
</evidence>
<organism evidence="11 12">
    <name type="scientific">Nocardioides salarius</name>
    <dbReference type="NCBI Taxonomy" id="374513"/>
    <lineage>
        <taxon>Bacteria</taxon>
        <taxon>Bacillati</taxon>
        <taxon>Actinomycetota</taxon>
        <taxon>Actinomycetes</taxon>
        <taxon>Propionibacteriales</taxon>
        <taxon>Nocardioidaceae</taxon>
        <taxon>Nocardioides</taxon>
    </lineage>
</organism>
<dbReference type="Pfam" id="PF02518">
    <property type="entry name" value="HATPase_c"/>
    <property type="match status" value="1"/>
</dbReference>
<dbReference type="InterPro" id="IPR050736">
    <property type="entry name" value="Sensor_HK_Regulatory"/>
</dbReference>
<evidence type="ECO:0000313" key="11">
    <source>
        <dbReference type="EMBL" id="MBM7507635.1"/>
    </source>
</evidence>
<feature type="region of interest" description="Disordered" evidence="8">
    <location>
        <begin position="363"/>
        <end position="382"/>
    </location>
</feature>
<feature type="domain" description="Histidine kinase" evidence="9">
    <location>
        <begin position="159"/>
        <end position="379"/>
    </location>
</feature>
<dbReference type="InterPro" id="IPR036097">
    <property type="entry name" value="HisK_dim/P_sf"/>
</dbReference>
<evidence type="ECO:0000256" key="4">
    <source>
        <dbReference type="ARBA" id="ARBA00022553"/>
    </source>
</evidence>
<keyword evidence="7" id="KW-0902">Two-component regulatory system</keyword>
<dbReference type="PANTHER" id="PTHR43711">
    <property type="entry name" value="TWO-COMPONENT HISTIDINE KINASE"/>
    <property type="match status" value="1"/>
</dbReference>
<keyword evidence="6" id="KW-0418">Kinase</keyword>
<dbReference type="EMBL" id="JAFBBZ010000001">
    <property type="protein sequence ID" value="MBM7507635.1"/>
    <property type="molecule type" value="Genomic_DNA"/>
</dbReference>
<sequence>MRSTDEDGAPASTSAERAPEAPHTGVLPSADLFRATLDAVPDAVIVVGDDGLITAANTQVEPVFGWRPAELEGERIEVLVPPRLRPTHPRRRNGYSHRPMGLLQLPAYRRDGVEFPAEISLASVPYGDGRLAVATVRDITERLRLEAEADRLRDELLATVTHELRTPLTSIIGYAELLDELEHDALSPLGRDMLERIRANADRELRLVTDLLTLAVGNLDQIRLRLQDVDVLDLAGEVVTERHRDARRKGVAVHVHGDPETLAPVTGDKHRLTQVVDNLVANAVKFTPAGGHVDVTVSALADSTVITVADTGAGIEPAEQKKVFERLYRSRSATADQVPGTGLGLALVHGIVEAHRGSVALTSTPGKGTTVTVQLPQRQPDD</sequence>
<evidence type="ECO:0000256" key="5">
    <source>
        <dbReference type="ARBA" id="ARBA00022679"/>
    </source>
</evidence>
<dbReference type="InterPro" id="IPR036890">
    <property type="entry name" value="HATPase_C_sf"/>
</dbReference>
<evidence type="ECO:0000259" key="9">
    <source>
        <dbReference type="PROSITE" id="PS50109"/>
    </source>
</evidence>
<dbReference type="RefSeq" id="WP_193670709.1">
    <property type="nucleotide sequence ID" value="NZ_JACDTV010000017.1"/>
</dbReference>